<feature type="compositionally biased region" description="Polar residues" evidence="1">
    <location>
        <begin position="164"/>
        <end position="177"/>
    </location>
</feature>
<accession>A0A7S1TER6</accession>
<dbReference type="EMBL" id="HBGH01011944">
    <property type="protein sequence ID" value="CAD9234549.1"/>
    <property type="molecule type" value="Transcribed_RNA"/>
</dbReference>
<evidence type="ECO:0000313" key="2">
    <source>
        <dbReference type="EMBL" id="CAD9234549.1"/>
    </source>
</evidence>
<evidence type="ECO:0000256" key="1">
    <source>
        <dbReference type="SAM" id="MobiDB-lite"/>
    </source>
</evidence>
<feature type="region of interest" description="Disordered" evidence="1">
    <location>
        <begin position="73"/>
        <end position="136"/>
    </location>
</feature>
<proteinExistence type="predicted"/>
<feature type="region of interest" description="Disordered" evidence="1">
    <location>
        <begin position="220"/>
        <end position="247"/>
    </location>
</feature>
<feature type="region of interest" description="Disordered" evidence="1">
    <location>
        <begin position="164"/>
        <end position="184"/>
    </location>
</feature>
<feature type="compositionally biased region" description="Basic and acidic residues" evidence="1">
    <location>
        <begin position="73"/>
        <end position="93"/>
    </location>
</feature>
<organism evidence="2">
    <name type="scientific">Compsopogon caeruleus</name>
    <dbReference type="NCBI Taxonomy" id="31354"/>
    <lineage>
        <taxon>Eukaryota</taxon>
        <taxon>Rhodophyta</taxon>
        <taxon>Compsopogonophyceae</taxon>
        <taxon>Compsopogonales</taxon>
        <taxon>Compsopogonaceae</taxon>
        <taxon>Compsopogon</taxon>
    </lineage>
</organism>
<feature type="region of interest" description="Disordered" evidence="1">
    <location>
        <begin position="278"/>
        <end position="301"/>
    </location>
</feature>
<gene>
    <name evidence="2" type="ORF">CCAE0312_LOCUS6638</name>
</gene>
<sequence length="319" mass="34859">MAEERLFDFRDGHMNVKYEGDQGWCDRGFPCCEPAEVWVALPTDGSNPEDVRRFNEEHTRTFQVWNESALRKRGSDRERDRLRGNRCMGEVRRTGSGVGDPTNSTDGSPSKGRRRQTRSSLSDLGELGVPADESRRASISIPGEALYSGRWDGILPDRESIISRTGSTTSMSHTPMPNESRRLSSSDRNIVIKLRHTSSSGSLSSSASSRLSHDIVRSSARQLQNSLGASAARGTGSTQNESRTAGDMPVDAVGIVAGVPSSSMGSAKPNKILIANSHPTKTRYPSQPSSQNSAVGTNSPRFSILSIMRRFRSTNSRRT</sequence>
<reference evidence="2" key="1">
    <citation type="submission" date="2021-01" db="EMBL/GenBank/DDBJ databases">
        <authorList>
            <person name="Corre E."/>
            <person name="Pelletier E."/>
            <person name="Niang G."/>
            <person name="Scheremetjew M."/>
            <person name="Finn R."/>
            <person name="Kale V."/>
            <person name="Holt S."/>
            <person name="Cochrane G."/>
            <person name="Meng A."/>
            <person name="Brown T."/>
            <person name="Cohen L."/>
        </authorList>
    </citation>
    <scope>NUCLEOTIDE SEQUENCE</scope>
    <source>
        <strain evidence="2">SAG 36.94</strain>
    </source>
</reference>
<name>A0A7S1TER6_9RHOD</name>
<dbReference type="AlphaFoldDB" id="A0A7S1TER6"/>
<protein>
    <submittedName>
        <fullName evidence="2">Uncharacterized protein</fullName>
    </submittedName>
</protein>